<feature type="domain" description="Inner membrane protein YgaP-like transmembrane" evidence="2">
    <location>
        <begin position="1"/>
        <end position="61"/>
    </location>
</feature>
<gene>
    <name evidence="3" type="ORF">C7H73_10770</name>
</gene>
<reference evidence="4" key="1">
    <citation type="submission" date="2018-03" db="EMBL/GenBank/DDBJ databases">
        <title>Genome sequencing of Melaminivora sp. strain SC2-7.</title>
        <authorList>
            <person name="Kim S.-J."/>
            <person name="Heo J."/>
            <person name="Ahn J.-H."/>
            <person name="Kwon S.-W."/>
        </authorList>
    </citation>
    <scope>NUCLEOTIDE SEQUENCE [LARGE SCALE GENOMIC DNA]</scope>
    <source>
        <strain evidence="4">SC2-7</strain>
    </source>
</reference>
<feature type="transmembrane region" description="Helical" evidence="1">
    <location>
        <begin position="40"/>
        <end position="59"/>
    </location>
</feature>
<evidence type="ECO:0000313" key="3">
    <source>
        <dbReference type="EMBL" id="AVP58098.1"/>
    </source>
</evidence>
<keyword evidence="1" id="KW-1133">Transmembrane helix</keyword>
<evidence type="ECO:0000259" key="2">
    <source>
        <dbReference type="Pfam" id="PF11127"/>
    </source>
</evidence>
<keyword evidence="1" id="KW-0812">Transmembrane</keyword>
<protein>
    <submittedName>
        <fullName evidence="3">DUF2892 domain-containing protein</fullName>
    </submittedName>
</protein>
<dbReference type="AlphaFoldDB" id="A0A2P1NM08"/>
<feature type="transmembrane region" description="Helical" evidence="1">
    <location>
        <begin position="12"/>
        <end position="34"/>
    </location>
</feature>
<dbReference type="RefSeq" id="WP_106846651.1">
    <property type="nucleotide sequence ID" value="NZ_CP027792.1"/>
</dbReference>
<evidence type="ECO:0000313" key="4">
    <source>
        <dbReference type="Proteomes" id="UP000241829"/>
    </source>
</evidence>
<accession>A0A2P1NM08</accession>
<name>A0A2P1NM08_9BURK</name>
<dbReference type="InterPro" id="IPR021309">
    <property type="entry name" value="YgaP-like_TM"/>
</dbReference>
<dbReference type="KEGG" id="melm:C7H73_10770"/>
<dbReference type="EMBL" id="CP027792">
    <property type="protein sequence ID" value="AVP58098.1"/>
    <property type="molecule type" value="Genomic_DNA"/>
</dbReference>
<dbReference type="Proteomes" id="UP000241829">
    <property type="component" value="Chromosome"/>
</dbReference>
<keyword evidence="4" id="KW-1185">Reference proteome</keyword>
<sequence length="65" mass="7040">MKFNVGGIDRILRVVVGLVLIALAATGTVGWWGWLGVVPLLTGLVRFCPAYALLGMNTCPMRKPR</sequence>
<organism evidence="3 4">
    <name type="scientific">Pulveribacter suum</name>
    <dbReference type="NCBI Taxonomy" id="2116657"/>
    <lineage>
        <taxon>Bacteria</taxon>
        <taxon>Pseudomonadati</taxon>
        <taxon>Pseudomonadota</taxon>
        <taxon>Betaproteobacteria</taxon>
        <taxon>Burkholderiales</taxon>
        <taxon>Comamonadaceae</taxon>
        <taxon>Pulveribacter</taxon>
    </lineage>
</organism>
<keyword evidence="1" id="KW-0472">Membrane</keyword>
<proteinExistence type="predicted"/>
<evidence type="ECO:0000256" key="1">
    <source>
        <dbReference type="SAM" id="Phobius"/>
    </source>
</evidence>
<dbReference type="Pfam" id="PF11127">
    <property type="entry name" value="YgaP-like_TM"/>
    <property type="match status" value="1"/>
</dbReference>